<dbReference type="RefSeq" id="WP_186861081.1">
    <property type="nucleotide sequence ID" value="NZ_JACOOO010000047.1"/>
</dbReference>
<dbReference type="SUPFAM" id="SSF140566">
    <property type="entry name" value="FlgN-like"/>
    <property type="match status" value="1"/>
</dbReference>
<reference evidence="2 3" key="1">
    <citation type="submission" date="2020-08" db="EMBL/GenBank/DDBJ databases">
        <title>Genome public.</title>
        <authorList>
            <person name="Liu C."/>
            <person name="Sun Q."/>
        </authorList>
    </citation>
    <scope>NUCLEOTIDE SEQUENCE [LARGE SCALE GENOMIC DNA]</scope>
    <source>
        <strain evidence="2 3">NSJ-6</strain>
    </source>
</reference>
<keyword evidence="2" id="KW-0282">Flagellum</keyword>
<dbReference type="Proteomes" id="UP000596929">
    <property type="component" value="Unassembled WGS sequence"/>
</dbReference>
<keyword evidence="2" id="KW-0969">Cilium</keyword>
<sequence length="136" mass="15849">MNAELKLIVFEEKNILQELLELLDNQYKAIIDKEIMLLENITTKIESIGKKLATVEIKRRNFIKDEDFKSIIENSEDDHIKSVYGEIKVLLNNLELQKDTNNTLIKQQLFFTNKMIKVIKPSKSVGTYNSYGKISR</sequence>
<keyword evidence="2" id="KW-0966">Cell projection</keyword>
<keyword evidence="1" id="KW-1005">Bacterial flagellum biogenesis</keyword>
<evidence type="ECO:0000256" key="1">
    <source>
        <dbReference type="ARBA" id="ARBA00022795"/>
    </source>
</evidence>
<evidence type="ECO:0000313" key="2">
    <source>
        <dbReference type="EMBL" id="MBC5630933.1"/>
    </source>
</evidence>
<comment type="caution">
    <text evidence="2">The sequence shown here is derived from an EMBL/GenBank/DDBJ whole genome shotgun (WGS) entry which is preliminary data.</text>
</comment>
<dbReference type="Gene3D" id="1.20.58.300">
    <property type="entry name" value="FlgN-like"/>
    <property type="match status" value="1"/>
</dbReference>
<dbReference type="EMBL" id="JACOOO010000047">
    <property type="protein sequence ID" value="MBC5630933.1"/>
    <property type="molecule type" value="Genomic_DNA"/>
</dbReference>
<dbReference type="Pfam" id="PF05130">
    <property type="entry name" value="FlgN"/>
    <property type="match status" value="1"/>
</dbReference>
<dbReference type="InterPro" id="IPR036679">
    <property type="entry name" value="FlgN-like_sf"/>
</dbReference>
<organism evidence="2 3">
    <name type="scientific">Clostridium hominis</name>
    <dbReference type="NCBI Taxonomy" id="2763036"/>
    <lineage>
        <taxon>Bacteria</taxon>
        <taxon>Bacillati</taxon>
        <taxon>Bacillota</taxon>
        <taxon>Clostridia</taxon>
        <taxon>Eubacteriales</taxon>
        <taxon>Clostridiaceae</taxon>
        <taxon>Clostridium</taxon>
    </lineage>
</organism>
<evidence type="ECO:0000313" key="3">
    <source>
        <dbReference type="Proteomes" id="UP000596929"/>
    </source>
</evidence>
<gene>
    <name evidence="2" type="ORF">H8S20_19075</name>
</gene>
<keyword evidence="3" id="KW-1185">Reference proteome</keyword>
<accession>A0ABR7DJC3</accession>
<name>A0ABR7DJC3_9CLOT</name>
<dbReference type="InterPro" id="IPR007809">
    <property type="entry name" value="FlgN-like"/>
</dbReference>
<proteinExistence type="predicted"/>
<protein>
    <submittedName>
        <fullName evidence="2">Flagellar protein FlgN</fullName>
    </submittedName>
</protein>